<evidence type="ECO:0000259" key="2">
    <source>
        <dbReference type="Pfam" id="PF00275"/>
    </source>
</evidence>
<dbReference type="InterPro" id="IPR001986">
    <property type="entry name" value="Enolpyruvate_Tfrase_dom"/>
</dbReference>
<dbReference type="OrthoDB" id="197068at2759"/>
<name>A0A9N7P4S3_STRHE</name>
<dbReference type="InterPro" id="IPR036968">
    <property type="entry name" value="Enolpyruvate_Tfrase_sf"/>
</dbReference>
<evidence type="ECO:0000256" key="1">
    <source>
        <dbReference type="ARBA" id="ARBA00022679"/>
    </source>
</evidence>
<dbReference type="PANTHER" id="PTHR21090:SF5">
    <property type="entry name" value="PENTAFUNCTIONAL AROM POLYPEPTIDE"/>
    <property type="match status" value="1"/>
</dbReference>
<dbReference type="Proteomes" id="UP001153555">
    <property type="component" value="Unassembled WGS sequence"/>
</dbReference>
<dbReference type="PANTHER" id="PTHR21090">
    <property type="entry name" value="AROM/DEHYDROQUINATE SYNTHASE"/>
    <property type="match status" value="1"/>
</dbReference>
<protein>
    <submittedName>
        <fullName evidence="3">3-phosphoshikimate 1-carboxyvinyltransferase-chloroplastic</fullName>
    </submittedName>
</protein>
<dbReference type="AlphaFoldDB" id="A0A9N7P4S3"/>
<feature type="domain" description="Enolpyruvate transferase" evidence="2">
    <location>
        <begin position="22"/>
        <end position="163"/>
    </location>
</feature>
<dbReference type="PROSITE" id="PS00104">
    <property type="entry name" value="EPSP_SYNTHASE_1"/>
    <property type="match status" value="1"/>
</dbReference>
<organism evidence="3 4">
    <name type="scientific">Striga hermonthica</name>
    <name type="common">Purple witchweed</name>
    <name type="synonym">Buchnera hermonthica</name>
    <dbReference type="NCBI Taxonomy" id="68872"/>
    <lineage>
        <taxon>Eukaryota</taxon>
        <taxon>Viridiplantae</taxon>
        <taxon>Streptophyta</taxon>
        <taxon>Embryophyta</taxon>
        <taxon>Tracheophyta</taxon>
        <taxon>Spermatophyta</taxon>
        <taxon>Magnoliopsida</taxon>
        <taxon>eudicotyledons</taxon>
        <taxon>Gunneridae</taxon>
        <taxon>Pentapetalae</taxon>
        <taxon>asterids</taxon>
        <taxon>lamiids</taxon>
        <taxon>Lamiales</taxon>
        <taxon>Orobanchaceae</taxon>
        <taxon>Buchnereae</taxon>
        <taxon>Striga</taxon>
    </lineage>
</organism>
<dbReference type="GO" id="GO:0003866">
    <property type="term" value="F:3-phosphoshikimate 1-carboxyvinyltransferase activity"/>
    <property type="evidence" value="ECO:0007669"/>
    <property type="project" value="TreeGrafter"/>
</dbReference>
<dbReference type="InterPro" id="IPR013792">
    <property type="entry name" value="RNA3'P_cycl/enolpyr_Trfase_a/b"/>
</dbReference>
<dbReference type="EMBL" id="CACSLK010034598">
    <property type="protein sequence ID" value="CAA0842683.1"/>
    <property type="molecule type" value="Genomic_DNA"/>
</dbReference>
<dbReference type="Gene3D" id="3.65.10.10">
    <property type="entry name" value="Enolpyruvate transferase domain"/>
    <property type="match status" value="1"/>
</dbReference>
<keyword evidence="4" id="KW-1185">Reference proteome</keyword>
<comment type="caution">
    <text evidence="3">The sequence shown here is derived from an EMBL/GenBank/DDBJ whole genome shotgun (WGS) entry which is preliminary data.</text>
</comment>
<evidence type="ECO:0000313" key="4">
    <source>
        <dbReference type="Proteomes" id="UP001153555"/>
    </source>
</evidence>
<proteinExistence type="predicted"/>
<dbReference type="InterPro" id="IPR023193">
    <property type="entry name" value="EPSP_synthase_CS"/>
</dbReference>
<accession>A0A9N7P4S3</accession>
<dbReference type="Pfam" id="PF00275">
    <property type="entry name" value="EPSP_synthase"/>
    <property type="match status" value="1"/>
</dbReference>
<dbReference type="SUPFAM" id="SSF55205">
    <property type="entry name" value="EPT/RTPC-like"/>
    <property type="match status" value="1"/>
</dbReference>
<dbReference type="GO" id="GO:0009423">
    <property type="term" value="P:chorismate biosynthetic process"/>
    <property type="evidence" value="ECO:0007669"/>
    <property type="project" value="TreeGrafter"/>
</dbReference>
<keyword evidence="1" id="KW-0808">Transferase</keyword>
<evidence type="ECO:0000313" key="3">
    <source>
        <dbReference type="EMBL" id="CAA0842683.1"/>
    </source>
</evidence>
<sequence>MDSGTHNMLITSPNVMDYRFEAALSEGTTAVDNLLSSDDIHYMLGALRTLGLHVEEDIANQRAIVRGCGGLFPVSNEAINEVQLFLGNAGTAMRPLTAAVVAAGGNSTYVLDGVPRMRERPIGDLVTGLKQLGADVDCFMGTNCPPVRVVGKGGLPGGKVSLKFI</sequence>
<reference evidence="3" key="1">
    <citation type="submission" date="2019-12" db="EMBL/GenBank/DDBJ databases">
        <authorList>
            <person name="Scholes J."/>
        </authorList>
    </citation>
    <scope>NUCLEOTIDE SEQUENCE</scope>
</reference>
<gene>
    <name evidence="3" type="ORF">SHERM_08544</name>
</gene>